<sequence length="122" mass="14008">MKGPTIICDGQFASLLLAKFDTNRQACTTTIQKELANRNTLFYNAVYANHTSNLEIQQKVHKYNVLLRKYLVFASKSARSPKNLQETLRLLDFVSGKILYDNQMAKQTKEELSRLVNQLNPK</sequence>
<protein>
    <submittedName>
        <fullName evidence="1">Uncharacterized protein</fullName>
    </submittedName>
</protein>
<dbReference type="RefSeq" id="XP_001316924.1">
    <property type="nucleotide sequence ID" value="XM_001316889.1"/>
</dbReference>
<dbReference type="VEuPathDB" id="TrichDB:TVAG_474990"/>
<name>A2ERP9_TRIV3</name>
<accession>A2ERP9</accession>
<proteinExistence type="predicted"/>
<keyword evidence="2" id="KW-1185">Reference proteome</keyword>
<dbReference type="Proteomes" id="UP000001542">
    <property type="component" value="Unassembled WGS sequence"/>
</dbReference>
<dbReference type="AlphaFoldDB" id="A2ERP9"/>
<evidence type="ECO:0000313" key="2">
    <source>
        <dbReference type="Proteomes" id="UP000001542"/>
    </source>
</evidence>
<evidence type="ECO:0000313" key="1">
    <source>
        <dbReference type="EMBL" id="EAY04701.1"/>
    </source>
</evidence>
<dbReference type="InParanoid" id="A2ERP9"/>
<dbReference type="VEuPathDB" id="TrichDB:TVAGG3_0344700"/>
<dbReference type="EMBL" id="DS113468">
    <property type="protein sequence ID" value="EAY04701.1"/>
    <property type="molecule type" value="Genomic_DNA"/>
</dbReference>
<organism evidence="1 2">
    <name type="scientific">Trichomonas vaginalis (strain ATCC PRA-98 / G3)</name>
    <dbReference type="NCBI Taxonomy" id="412133"/>
    <lineage>
        <taxon>Eukaryota</taxon>
        <taxon>Metamonada</taxon>
        <taxon>Parabasalia</taxon>
        <taxon>Trichomonadida</taxon>
        <taxon>Trichomonadidae</taxon>
        <taxon>Trichomonas</taxon>
    </lineage>
</organism>
<reference evidence="1" key="1">
    <citation type="submission" date="2006-10" db="EMBL/GenBank/DDBJ databases">
        <authorList>
            <person name="Amadeo P."/>
            <person name="Zhao Q."/>
            <person name="Wortman J."/>
            <person name="Fraser-Liggett C."/>
            <person name="Carlton J."/>
        </authorList>
    </citation>
    <scope>NUCLEOTIDE SEQUENCE</scope>
    <source>
        <strain evidence="1">G3</strain>
    </source>
</reference>
<dbReference type="KEGG" id="tva:4762564"/>
<reference evidence="1" key="2">
    <citation type="journal article" date="2007" name="Science">
        <title>Draft genome sequence of the sexually transmitted pathogen Trichomonas vaginalis.</title>
        <authorList>
            <person name="Carlton J.M."/>
            <person name="Hirt R.P."/>
            <person name="Silva J.C."/>
            <person name="Delcher A.L."/>
            <person name="Schatz M."/>
            <person name="Zhao Q."/>
            <person name="Wortman J.R."/>
            <person name="Bidwell S.L."/>
            <person name="Alsmark U.C.M."/>
            <person name="Besteiro S."/>
            <person name="Sicheritz-Ponten T."/>
            <person name="Noel C.J."/>
            <person name="Dacks J.B."/>
            <person name="Foster P.G."/>
            <person name="Simillion C."/>
            <person name="Van de Peer Y."/>
            <person name="Miranda-Saavedra D."/>
            <person name="Barton G.J."/>
            <person name="Westrop G.D."/>
            <person name="Mueller S."/>
            <person name="Dessi D."/>
            <person name="Fiori P.L."/>
            <person name="Ren Q."/>
            <person name="Paulsen I."/>
            <person name="Zhang H."/>
            <person name="Bastida-Corcuera F.D."/>
            <person name="Simoes-Barbosa A."/>
            <person name="Brown M.T."/>
            <person name="Hayes R.D."/>
            <person name="Mukherjee M."/>
            <person name="Okumura C.Y."/>
            <person name="Schneider R."/>
            <person name="Smith A.J."/>
            <person name="Vanacova S."/>
            <person name="Villalvazo M."/>
            <person name="Haas B.J."/>
            <person name="Pertea M."/>
            <person name="Feldblyum T.V."/>
            <person name="Utterback T.R."/>
            <person name="Shu C.L."/>
            <person name="Osoegawa K."/>
            <person name="de Jong P.J."/>
            <person name="Hrdy I."/>
            <person name="Horvathova L."/>
            <person name="Zubacova Z."/>
            <person name="Dolezal P."/>
            <person name="Malik S.B."/>
            <person name="Logsdon J.M. Jr."/>
            <person name="Henze K."/>
            <person name="Gupta A."/>
            <person name="Wang C.C."/>
            <person name="Dunne R.L."/>
            <person name="Upcroft J.A."/>
            <person name="Upcroft P."/>
            <person name="White O."/>
            <person name="Salzberg S.L."/>
            <person name="Tang P."/>
            <person name="Chiu C.-H."/>
            <person name="Lee Y.-S."/>
            <person name="Embley T.M."/>
            <person name="Coombs G.H."/>
            <person name="Mottram J.C."/>
            <person name="Tachezy J."/>
            <person name="Fraser-Liggett C.M."/>
            <person name="Johnson P.J."/>
        </authorList>
    </citation>
    <scope>NUCLEOTIDE SEQUENCE [LARGE SCALE GENOMIC DNA]</scope>
    <source>
        <strain evidence="1">G3</strain>
    </source>
</reference>
<gene>
    <name evidence="1" type="ORF">TVAG_474990</name>
</gene>